<dbReference type="Proteomes" id="UP000305067">
    <property type="component" value="Unassembled WGS sequence"/>
</dbReference>
<keyword evidence="6" id="KW-1185">Reference proteome</keyword>
<dbReference type="InterPro" id="IPR040241">
    <property type="entry name" value="TRP_Flc/Pkd2-like"/>
</dbReference>
<sequence length="1008" mass="109318">MGCSRRLPLFLIHLLLLDLVVAQPARLPFTDCFSGNADQKLEVSDVYAQILDHPSPDMSMKLALFGSVSQEIVGSENSSQRLSTLFTSTEVLTLDVASSSIYLCAPLRPASPLPDTSEDINVPPDNSSYCPMAPGQFALSTSIDVGNNRALTTLNTRVRAVDPLSNEILCVDVATTPLNPGRYGSIYGEATYIFWGTVGLAIAYWVVVGLARISSAWGRGLVRQRGGVWEKIESAGLILASAVSGERFAHAPSLVRFCTPSLRDIIFHSQWCSALAMVAVQWPNFVYPLLRQTAWSTLAYNISVVPNADRQRWNPLGTQDYQSPEGFADQIQDTNSPLYMDPNVPNTIFLLPDNATDGIASFAYTIGLRPENLWSTCTVTFLGIMAGAIALSLLIWVIDWLASLVGKQLWGKGHVSATRSSDMKHSGSAREAFGSPLPGGHQDTEENKSLSGQNLLRTGSRFSLPLGPSTASKPTRKGWWRVRTALGSFHGSFLHGNLVRILILFYLPITIFSSFEMTYQRSQLPPLRIGLAAVTFVVFSILLPLWLVLRVRFTSTNKLYDETRTLLAFGPLYNHYRHGSQMFASLFFATNFALGVTIGCGQRSGTAQAIVILVIEVTSALVTSIWLPWAHGASMGLISFLFCVARIVIAVLLVILAPAISIGVGAGGWVAYGILIILALVFLALVLMLLAKLLEGIVRIFSLIGFEHSKHVVDSGLLGVLGLLGCCGPRRRSRSARSRNGYRSATAHQDSASEAAYFASPSMSTPGQGSSIQGPTPSVLRPEHAFQPYKEDADDESGFIMNAWRPAGSRGYSPVGDDPSPKPSSGFSRVGGGRAHHENPYAITPGSSKARHQLFNQPVFNDDDEEDSPATSFVSDARRPEVSSLPVGAMHPLRPRTQSQSGIIEDSSSYLASPAQGPSAPREESVSKRPWYHLKRRERPRSVGDDIPPQPLDPILDPPKAPGRSFVVVRKGQQSKPAQGPSNDQLPPPDSLGRRGSSANARRMSATQ</sequence>
<dbReference type="OrthoDB" id="5312224at2759"/>
<feature type="transmembrane region" description="Helical" evidence="2">
    <location>
        <begin position="607"/>
        <end position="629"/>
    </location>
</feature>
<feature type="transmembrane region" description="Helical" evidence="2">
    <location>
        <begin position="582"/>
        <end position="600"/>
    </location>
</feature>
<proteinExistence type="predicted"/>
<feature type="transmembrane region" description="Helical" evidence="2">
    <location>
        <begin position="192"/>
        <end position="213"/>
    </location>
</feature>
<accession>A0A5C3R0A2</accession>
<feature type="region of interest" description="Disordered" evidence="1">
    <location>
        <begin position="419"/>
        <end position="450"/>
    </location>
</feature>
<keyword evidence="2" id="KW-0812">Transmembrane</keyword>
<keyword evidence="2" id="KW-0472">Membrane</keyword>
<dbReference type="GO" id="GO:0055085">
    <property type="term" value="P:transmembrane transport"/>
    <property type="evidence" value="ECO:0007669"/>
    <property type="project" value="TreeGrafter"/>
</dbReference>
<protein>
    <recommendedName>
        <fullName evidence="4">TRP C-terminal domain-containing protein</fullName>
    </recommendedName>
</protein>
<dbReference type="PANTHER" id="PTHR31145:SF6">
    <property type="entry name" value="INTEGRAL MEMBRANE PROTEIN (AFU_ORTHOLOGUE AFUA_7G01610)"/>
    <property type="match status" value="1"/>
</dbReference>
<feature type="domain" description="TRP C-terminal" evidence="4">
    <location>
        <begin position="492"/>
        <end position="693"/>
    </location>
</feature>
<feature type="compositionally biased region" description="Basic residues" evidence="1">
    <location>
        <begin position="930"/>
        <end position="939"/>
    </location>
</feature>
<feature type="transmembrane region" description="Helical" evidence="2">
    <location>
        <begin position="635"/>
        <end position="657"/>
    </location>
</feature>
<feature type="transmembrane region" description="Helical" evidence="2">
    <location>
        <begin position="669"/>
        <end position="691"/>
    </location>
</feature>
<evidence type="ECO:0000313" key="6">
    <source>
        <dbReference type="Proteomes" id="UP000305067"/>
    </source>
</evidence>
<dbReference type="InterPro" id="IPR010308">
    <property type="entry name" value="TRP_C"/>
</dbReference>
<dbReference type="GO" id="GO:0016020">
    <property type="term" value="C:membrane"/>
    <property type="evidence" value="ECO:0007669"/>
    <property type="project" value="TreeGrafter"/>
</dbReference>
<keyword evidence="2" id="KW-1133">Transmembrane helix</keyword>
<feature type="compositionally biased region" description="Polar residues" evidence="1">
    <location>
        <begin position="972"/>
        <end position="985"/>
    </location>
</feature>
<feature type="signal peptide" evidence="3">
    <location>
        <begin position="1"/>
        <end position="22"/>
    </location>
</feature>
<keyword evidence="3" id="KW-0732">Signal</keyword>
<dbReference type="Pfam" id="PF06011">
    <property type="entry name" value="TRP"/>
    <property type="match status" value="1"/>
</dbReference>
<feature type="compositionally biased region" description="Polar residues" evidence="1">
    <location>
        <begin position="761"/>
        <end position="776"/>
    </location>
</feature>
<dbReference type="STRING" id="1884261.A0A5C3R0A2"/>
<evidence type="ECO:0000256" key="2">
    <source>
        <dbReference type="SAM" id="Phobius"/>
    </source>
</evidence>
<dbReference type="PANTHER" id="PTHR31145">
    <property type="entry name" value="INTEGRAL MEMBRANE PROTEIN (AFU_ORTHOLOGUE AFUA_7G01610)"/>
    <property type="match status" value="1"/>
</dbReference>
<feature type="compositionally biased region" description="Pro residues" evidence="1">
    <location>
        <begin position="948"/>
        <end position="961"/>
    </location>
</feature>
<feature type="transmembrane region" description="Helical" evidence="2">
    <location>
        <begin position="498"/>
        <end position="515"/>
    </location>
</feature>
<feature type="transmembrane region" description="Helical" evidence="2">
    <location>
        <begin position="373"/>
        <end position="398"/>
    </location>
</feature>
<reference evidence="5 6" key="1">
    <citation type="journal article" date="2019" name="Nat. Ecol. Evol.">
        <title>Megaphylogeny resolves global patterns of mushroom evolution.</title>
        <authorList>
            <person name="Varga T."/>
            <person name="Krizsan K."/>
            <person name="Foldi C."/>
            <person name="Dima B."/>
            <person name="Sanchez-Garcia M."/>
            <person name="Sanchez-Ramirez S."/>
            <person name="Szollosi G.J."/>
            <person name="Szarkandi J.G."/>
            <person name="Papp V."/>
            <person name="Albert L."/>
            <person name="Andreopoulos W."/>
            <person name="Angelini C."/>
            <person name="Antonin V."/>
            <person name="Barry K.W."/>
            <person name="Bougher N.L."/>
            <person name="Buchanan P."/>
            <person name="Buyck B."/>
            <person name="Bense V."/>
            <person name="Catcheside P."/>
            <person name="Chovatia M."/>
            <person name="Cooper J."/>
            <person name="Damon W."/>
            <person name="Desjardin D."/>
            <person name="Finy P."/>
            <person name="Geml J."/>
            <person name="Haridas S."/>
            <person name="Hughes K."/>
            <person name="Justo A."/>
            <person name="Karasinski D."/>
            <person name="Kautmanova I."/>
            <person name="Kiss B."/>
            <person name="Kocsube S."/>
            <person name="Kotiranta H."/>
            <person name="LaButti K.M."/>
            <person name="Lechner B.E."/>
            <person name="Liimatainen K."/>
            <person name="Lipzen A."/>
            <person name="Lukacs Z."/>
            <person name="Mihaltcheva S."/>
            <person name="Morgado L.N."/>
            <person name="Niskanen T."/>
            <person name="Noordeloos M.E."/>
            <person name="Ohm R.A."/>
            <person name="Ortiz-Santana B."/>
            <person name="Ovrebo C."/>
            <person name="Racz N."/>
            <person name="Riley R."/>
            <person name="Savchenko A."/>
            <person name="Shiryaev A."/>
            <person name="Soop K."/>
            <person name="Spirin V."/>
            <person name="Szebenyi C."/>
            <person name="Tomsovsky M."/>
            <person name="Tulloss R.E."/>
            <person name="Uehling J."/>
            <person name="Grigoriev I.V."/>
            <person name="Vagvolgyi C."/>
            <person name="Papp T."/>
            <person name="Martin F.M."/>
            <person name="Miettinen O."/>
            <person name="Hibbett D.S."/>
            <person name="Nagy L.G."/>
        </authorList>
    </citation>
    <scope>NUCLEOTIDE SEQUENCE [LARGE SCALE GENOMIC DNA]</scope>
    <source>
        <strain evidence="5 6">CBS 309.79</strain>
    </source>
</reference>
<feature type="compositionally biased region" description="Polar residues" evidence="1">
    <location>
        <begin position="896"/>
        <end position="911"/>
    </location>
</feature>
<evidence type="ECO:0000259" key="4">
    <source>
        <dbReference type="Pfam" id="PF06011"/>
    </source>
</evidence>
<feature type="compositionally biased region" description="Polar residues" evidence="1">
    <location>
        <begin position="997"/>
        <end position="1008"/>
    </location>
</feature>
<evidence type="ECO:0000256" key="1">
    <source>
        <dbReference type="SAM" id="MobiDB-lite"/>
    </source>
</evidence>
<dbReference type="EMBL" id="ML178816">
    <property type="protein sequence ID" value="TFL05989.1"/>
    <property type="molecule type" value="Genomic_DNA"/>
</dbReference>
<organism evidence="5 6">
    <name type="scientific">Pterulicium gracile</name>
    <dbReference type="NCBI Taxonomy" id="1884261"/>
    <lineage>
        <taxon>Eukaryota</taxon>
        <taxon>Fungi</taxon>
        <taxon>Dikarya</taxon>
        <taxon>Basidiomycota</taxon>
        <taxon>Agaricomycotina</taxon>
        <taxon>Agaricomycetes</taxon>
        <taxon>Agaricomycetidae</taxon>
        <taxon>Agaricales</taxon>
        <taxon>Pleurotineae</taxon>
        <taxon>Pterulaceae</taxon>
        <taxon>Pterulicium</taxon>
    </lineage>
</organism>
<name>A0A5C3R0A2_9AGAR</name>
<evidence type="ECO:0000256" key="3">
    <source>
        <dbReference type="SAM" id="SignalP"/>
    </source>
</evidence>
<evidence type="ECO:0000313" key="5">
    <source>
        <dbReference type="EMBL" id="TFL05989.1"/>
    </source>
</evidence>
<feature type="chain" id="PRO_5022834887" description="TRP C-terminal domain-containing protein" evidence="3">
    <location>
        <begin position="23"/>
        <end position="1008"/>
    </location>
</feature>
<feature type="region of interest" description="Disordered" evidence="1">
    <location>
        <begin position="757"/>
        <end position="782"/>
    </location>
</feature>
<gene>
    <name evidence="5" type="ORF">BDV98DRAFT_589554</name>
</gene>
<dbReference type="AlphaFoldDB" id="A0A5C3R0A2"/>
<feature type="region of interest" description="Disordered" evidence="1">
    <location>
        <begin position="809"/>
        <end position="1008"/>
    </location>
</feature>
<feature type="transmembrane region" description="Helical" evidence="2">
    <location>
        <begin position="527"/>
        <end position="549"/>
    </location>
</feature>